<feature type="region of interest" description="Disordered" evidence="1">
    <location>
        <begin position="44"/>
        <end position="64"/>
    </location>
</feature>
<keyword evidence="2" id="KW-1133">Transmembrane helix</keyword>
<protein>
    <submittedName>
        <fullName evidence="3">Uncharacterized protein</fullName>
    </submittedName>
</protein>
<evidence type="ECO:0000256" key="2">
    <source>
        <dbReference type="SAM" id="Phobius"/>
    </source>
</evidence>
<dbReference type="AlphaFoldDB" id="A0A6C0DBL7"/>
<evidence type="ECO:0000313" key="3">
    <source>
        <dbReference type="EMBL" id="QHT13780.1"/>
    </source>
</evidence>
<feature type="transmembrane region" description="Helical" evidence="2">
    <location>
        <begin position="218"/>
        <end position="240"/>
    </location>
</feature>
<evidence type="ECO:0000256" key="1">
    <source>
        <dbReference type="SAM" id="MobiDB-lite"/>
    </source>
</evidence>
<name>A0A6C0DBL7_9ZZZZ</name>
<feature type="transmembrane region" description="Helical" evidence="2">
    <location>
        <begin position="371"/>
        <end position="396"/>
    </location>
</feature>
<feature type="transmembrane region" description="Helical" evidence="2">
    <location>
        <begin position="416"/>
        <end position="437"/>
    </location>
</feature>
<keyword evidence="2" id="KW-0472">Membrane</keyword>
<feature type="compositionally biased region" description="Low complexity" evidence="1">
    <location>
        <begin position="44"/>
        <end position="56"/>
    </location>
</feature>
<sequence length="522" mass="59076">MEKFSDNNFQVINMNYKLKKIKKNKKNKRNYKNIETLETLENINNSSNNETPNQNIEGFKDSDYDGIDNVKDNKKKGGVSPIDKLTELINKIYNSVVNTNHVIAKKIAMLLSKNKATEKDVIKIRQYIAWSESILAASYVTYNMFFIMYYKNIDGTELIDISRKRVEEYEKELNDKRSLFIFPFNIFLYFFKYSIYLTEVINSYLTKNTGNENKDVNYSSKFLFIFVFLVIFFKFSASFMKDFLISALKFKYTIFSVFVLITIVLLWGSDFVTTFKEKIVGLGKGGSISDFCLFLLNRFIKLLIVIFVGVPMSVIMFVFYIYIYAFGSIFYYKKFSFTKTYETITSINEFIKKSKMKKEVEKNSFMEMLGVNYIMSIIDFMYSKLILMAFIIIYIIGCFDYYKNISSTSGNLKKGLIFLNICLISIFAAVIIMFYILEQRNEIKLGSNRGSNGGSNGVSTGGPNVGLTGVSTGGPNGGSTGGPNVGLTTVSTGGPNGGSTNLSTGGLTGVSTVGSNTEKCQI</sequence>
<proteinExistence type="predicted"/>
<feature type="transmembrane region" description="Helical" evidence="2">
    <location>
        <begin position="179"/>
        <end position="198"/>
    </location>
</feature>
<feature type="transmembrane region" description="Helical" evidence="2">
    <location>
        <begin position="252"/>
        <end position="269"/>
    </location>
</feature>
<accession>A0A6C0DBL7</accession>
<dbReference type="EMBL" id="MN739577">
    <property type="protein sequence ID" value="QHT13780.1"/>
    <property type="molecule type" value="Genomic_DNA"/>
</dbReference>
<reference evidence="3" key="1">
    <citation type="journal article" date="2020" name="Nature">
        <title>Giant virus diversity and host interactions through global metagenomics.</title>
        <authorList>
            <person name="Schulz F."/>
            <person name="Roux S."/>
            <person name="Paez-Espino D."/>
            <person name="Jungbluth S."/>
            <person name="Walsh D.A."/>
            <person name="Denef V.J."/>
            <person name="McMahon K.D."/>
            <person name="Konstantinidis K.T."/>
            <person name="Eloe-Fadrosh E.A."/>
            <person name="Kyrpides N.C."/>
            <person name="Woyke T."/>
        </authorList>
    </citation>
    <scope>NUCLEOTIDE SEQUENCE</scope>
    <source>
        <strain evidence="3">GVMAG-M-3300023174-134</strain>
    </source>
</reference>
<feature type="transmembrane region" description="Helical" evidence="2">
    <location>
        <begin position="299"/>
        <end position="332"/>
    </location>
</feature>
<keyword evidence="2" id="KW-0812">Transmembrane</keyword>
<organism evidence="3">
    <name type="scientific">viral metagenome</name>
    <dbReference type="NCBI Taxonomy" id="1070528"/>
    <lineage>
        <taxon>unclassified sequences</taxon>
        <taxon>metagenomes</taxon>
        <taxon>organismal metagenomes</taxon>
    </lineage>
</organism>